<keyword evidence="2" id="KW-0732">Signal</keyword>
<organism evidence="3 4">
    <name type="scientific">Allocatelliglobosispora scoriae</name>
    <dbReference type="NCBI Taxonomy" id="643052"/>
    <lineage>
        <taxon>Bacteria</taxon>
        <taxon>Bacillati</taxon>
        <taxon>Actinomycetota</taxon>
        <taxon>Actinomycetes</taxon>
        <taxon>Micromonosporales</taxon>
        <taxon>Micromonosporaceae</taxon>
        <taxon>Allocatelliglobosispora</taxon>
    </lineage>
</organism>
<dbReference type="PANTHER" id="PTHR33886">
    <property type="entry name" value="UNSATURATED RHAMNOGALACTURONAN HYDROLASE (EUROFUNG)"/>
    <property type="match status" value="1"/>
</dbReference>
<sequence>MDRRTLLRAGTALAGGIGAAGLPGTALAAPGTTLPARSAVLAGMRLVNDYWINGHADPGNNQWARATYVSGTIAAYRATGVASYLTYARNWAQQNNYALNGGTSTRHADNHNAGQAYYDLYEIDGNASHLTAINESIRLMVYGSNTSNTDWWWVDALHMAMPVFVRVANYRNDATYLTKLGKLYDYTKKQISGVGLWNATDRLWYRDAGYIWPNGSGSHSPNGKKVYWSRGNGWALAAHAKVLALLPATDPKRAEYVSTLQALSAALPGIQRADGFWNVNLADAAHRGGPETSGTAFFTYGLAYGIRTGLLPSATYLPVVAKAWNGMVATAVRPSGLLGWVQGVGANPDSSQPVTSTSTSDFGVGAFLLAGSEVAKLTV</sequence>
<evidence type="ECO:0000256" key="1">
    <source>
        <dbReference type="ARBA" id="ARBA00022801"/>
    </source>
</evidence>
<keyword evidence="4" id="KW-1185">Reference proteome</keyword>
<feature type="signal peptide" evidence="2">
    <location>
        <begin position="1"/>
        <end position="28"/>
    </location>
</feature>
<dbReference type="InterPro" id="IPR052043">
    <property type="entry name" value="PolySaccharide_Degr_Enz"/>
</dbReference>
<dbReference type="InterPro" id="IPR012341">
    <property type="entry name" value="6hp_glycosidase-like_sf"/>
</dbReference>
<dbReference type="Gene3D" id="1.50.10.10">
    <property type="match status" value="1"/>
</dbReference>
<dbReference type="EMBL" id="JACHMN010000003">
    <property type="protein sequence ID" value="MBB5873779.1"/>
    <property type="molecule type" value="Genomic_DNA"/>
</dbReference>
<dbReference type="GO" id="GO:0005975">
    <property type="term" value="P:carbohydrate metabolic process"/>
    <property type="evidence" value="ECO:0007669"/>
    <property type="project" value="InterPro"/>
</dbReference>
<evidence type="ECO:0000256" key="2">
    <source>
        <dbReference type="SAM" id="SignalP"/>
    </source>
</evidence>
<dbReference type="GO" id="GO:0016787">
    <property type="term" value="F:hydrolase activity"/>
    <property type="evidence" value="ECO:0007669"/>
    <property type="project" value="UniProtKB-KW"/>
</dbReference>
<evidence type="ECO:0000313" key="4">
    <source>
        <dbReference type="Proteomes" id="UP000587527"/>
    </source>
</evidence>
<dbReference type="PANTHER" id="PTHR33886:SF8">
    <property type="entry name" value="UNSATURATED RHAMNOGALACTURONAN HYDROLASE (EUROFUNG)"/>
    <property type="match status" value="1"/>
</dbReference>
<name>A0A841C391_9ACTN</name>
<evidence type="ECO:0000313" key="3">
    <source>
        <dbReference type="EMBL" id="MBB5873779.1"/>
    </source>
</evidence>
<keyword evidence="1 3" id="KW-0378">Hydrolase</keyword>
<feature type="chain" id="PRO_5032721195" evidence="2">
    <location>
        <begin position="29"/>
        <end position="379"/>
    </location>
</feature>
<proteinExistence type="predicted"/>
<reference evidence="3 4" key="1">
    <citation type="submission" date="2020-08" db="EMBL/GenBank/DDBJ databases">
        <title>Sequencing the genomes of 1000 actinobacteria strains.</title>
        <authorList>
            <person name="Klenk H.-P."/>
        </authorList>
    </citation>
    <scope>NUCLEOTIDE SEQUENCE [LARGE SCALE GENOMIC DNA]</scope>
    <source>
        <strain evidence="3 4">DSM 45362</strain>
    </source>
</reference>
<dbReference type="SUPFAM" id="SSF48208">
    <property type="entry name" value="Six-hairpin glycosidases"/>
    <property type="match status" value="1"/>
</dbReference>
<dbReference type="InterPro" id="IPR006311">
    <property type="entry name" value="TAT_signal"/>
</dbReference>
<dbReference type="PROSITE" id="PS51318">
    <property type="entry name" value="TAT"/>
    <property type="match status" value="1"/>
</dbReference>
<dbReference type="RefSeq" id="WP_184845354.1">
    <property type="nucleotide sequence ID" value="NZ_JACHMN010000003.1"/>
</dbReference>
<dbReference type="InterPro" id="IPR008928">
    <property type="entry name" value="6-hairpin_glycosidase_sf"/>
</dbReference>
<gene>
    <name evidence="3" type="ORF">F4553_007213</name>
</gene>
<dbReference type="Proteomes" id="UP000587527">
    <property type="component" value="Unassembled WGS sequence"/>
</dbReference>
<dbReference type="InterPro" id="IPR010905">
    <property type="entry name" value="Glyco_hydro_88"/>
</dbReference>
<dbReference type="Pfam" id="PF07470">
    <property type="entry name" value="Glyco_hydro_88"/>
    <property type="match status" value="1"/>
</dbReference>
<dbReference type="AlphaFoldDB" id="A0A841C391"/>
<protein>
    <submittedName>
        <fullName evidence="3">Rhamnogalacturonyl hydrolase YesR</fullName>
    </submittedName>
</protein>
<accession>A0A841C391</accession>
<comment type="caution">
    <text evidence="3">The sequence shown here is derived from an EMBL/GenBank/DDBJ whole genome shotgun (WGS) entry which is preliminary data.</text>
</comment>